<proteinExistence type="predicted"/>
<gene>
    <name evidence="2" type="ORF">BN1012_Phect2972</name>
</gene>
<keyword evidence="1" id="KW-1133">Transmembrane helix</keyword>
<dbReference type="KEGG" id="pect:BN1012_Phect2972"/>
<protein>
    <recommendedName>
        <fullName evidence="4">DUF2834 domain-containing protein</fullName>
    </recommendedName>
</protein>
<dbReference type="PATRIC" id="fig|1458461.3.peg.2978"/>
<keyword evidence="3" id="KW-1185">Reference proteome</keyword>
<evidence type="ECO:0000313" key="3">
    <source>
        <dbReference type="Proteomes" id="UP000032160"/>
    </source>
</evidence>
<dbReference type="EMBL" id="HG966617">
    <property type="protein sequence ID" value="CDO61184.1"/>
    <property type="molecule type" value="Genomic_DNA"/>
</dbReference>
<feature type="transmembrane region" description="Helical" evidence="1">
    <location>
        <begin position="50"/>
        <end position="68"/>
    </location>
</feature>
<keyword evidence="1" id="KW-0812">Transmembrane</keyword>
<organism evidence="2 3">
    <name type="scientific">Candidatus Phaeomarinibacter ectocarpi</name>
    <dbReference type="NCBI Taxonomy" id="1458461"/>
    <lineage>
        <taxon>Bacteria</taxon>
        <taxon>Pseudomonadati</taxon>
        <taxon>Pseudomonadota</taxon>
        <taxon>Alphaproteobacteria</taxon>
        <taxon>Hyphomicrobiales</taxon>
        <taxon>Parvibaculaceae</taxon>
        <taxon>Candidatus Phaeomarinibacter</taxon>
    </lineage>
</organism>
<dbReference type="STRING" id="1458461.BN1012_Phect2972"/>
<evidence type="ECO:0008006" key="4">
    <source>
        <dbReference type="Google" id="ProtNLM"/>
    </source>
</evidence>
<feature type="transmembrane region" description="Helical" evidence="1">
    <location>
        <begin position="80"/>
        <end position="100"/>
    </location>
</feature>
<feature type="transmembrane region" description="Helical" evidence="1">
    <location>
        <begin position="7"/>
        <end position="30"/>
    </location>
</feature>
<dbReference type="Proteomes" id="UP000032160">
    <property type="component" value="Chromosome I"/>
</dbReference>
<evidence type="ECO:0000256" key="1">
    <source>
        <dbReference type="SAM" id="Phobius"/>
    </source>
</evidence>
<dbReference type="OrthoDB" id="8479544at2"/>
<dbReference type="HOGENOM" id="CLU_172316_0_0_5"/>
<evidence type="ECO:0000313" key="2">
    <source>
        <dbReference type="EMBL" id="CDO61184.1"/>
    </source>
</evidence>
<dbReference type="Pfam" id="PF11196">
    <property type="entry name" value="DUF2834"/>
    <property type="match status" value="1"/>
</dbReference>
<reference evidence="2 3" key="1">
    <citation type="journal article" date="2014" name="Front. Genet.">
        <title>Genome and metabolic network of "Candidatus Phaeomarinobacter ectocarpi" Ec32, a new candidate genus of Alphaproteobacteria frequently associated with brown algae.</title>
        <authorList>
            <person name="Dittami S.M."/>
            <person name="Barbeyron T."/>
            <person name="Boyen C."/>
            <person name="Cambefort J."/>
            <person name="Collet G."/>
            <person name="Delage L."/>
            <person name="Gobet A."/>
            <person name="Groisillier A."/>
            <person name="Leblanc C."/>
            <person name="Michel G."/>
            <person name="Scornet D."/>
            <person name="Siegel A."/>
            <person name="Tapia J.E."/>
            <person name="Tonon T."/>
        </authorList>
    </citation>
    <scope>NUCLEOTIDE SEQUENCE [LARGE SCALE GENOMIC DNA]</scope>
    <source>
        <strain evidence="2 3">Ec32</strain>
    </source>
</reference>
<accession>X5MHH3</accession>
<dbReference type="AlphaFoldDB" id="X5MHH3"/>
<name>X5MHH3_9HYPH</name>
<dbReference type="InterPro" id="IPR021362">
    <property type="entry name" value="DUF2834"/>
</dbReference>
<dbReference type="RefSeq" id="WP_043949053.1">
    <property type="nucleotide sequence ID" value="NZ_HG966617.1"/>
</dbReference>
<keyword evidence="1" id="KW-0472">Membrane</keyword>
<sequence length="110" mass="11625">MTKRTFEFLVLAAGLGFTVAFVIIVVPPLLESGDIIGAFGAGFVNPYASGYSLDTILCGVILAIWVLYERSAHGVTHGWVVLPLILVPGVATAFALYLVIRSRTGAVSNT</sequence>